<evidence type="ECO:0008006" key="4">
    <source>
        <dbReference type="Google" id="ProtNLM"/>
    </source>
</evidence>
<name>A0A0S2T9V7_9GAMM</name>
<dbReference type="Proteomes" id="UP000055136">
    <property type="component" value="Chromosome"/>
</dbReference>
<reference evidence="2" key="1">
    <citation type="submission" date="2015-10" db="EMBL/GenBank/DDBJ databases">
        <title>Description of Candidatus Tenderia electrophaga gen. nov, sp. nov., an Uncultivated Electroautotroph from a Biocathode Enrichment.</title>
        <authorList>
            <person name="Eddie B.J."/>
            <person name="Malanoski A.P."/>
            <person name="Wang Z."/>
            <person name="Hall R.J."/>
            <person name="Oh S.D."/>
            <person name="Heiner C."/>
            <person name="Lin B."/>
            <person name="Strycharz-Glaven S.M."/>
        </authorList>
    </citation>
    <scope>NUCLEOTIDE SEQUENCE [LARGE SCALE GENOMIC DNA]</scope>
    <source>
        <strain evidence="2">NRL1</strain>
    </source>
</reference>
<dbReference type="AlphaFoldDB" id="A0A0S2T9V7"/>
<keyword evidence="3" id="KW-1185">Reference proteome</keyword>
<gene>
    <name evidence="2" type="ORF">Tel_01645</name>
</gene>
<dbReference type="EMBL" id="CP013099">
    <property type="protein sequence ID" value="ALP51942.1"/>
    <property type="molecule type" value="Genomic_DNA"/>
</dbReference>
<evidence type="ECO:0000313" key="3">
    <source>
        <dbReference type="Proteomes" id="UP000055136"/>
    </source>
</evidence>
<sequence>MTRNAYKASFNLAVGVLLTSVAAPATAEFSLNFQPVGDRAIMVTHSVHGASFVEGQTPYLTEGIFQLPELVADPESGDVFYHMIIGDEADGFIQETFIEAGYRAFPGGSGSAVGGDGGVLGFAGTSGGNGRDPLNRDPGINTANAEANPRRVLVRQIVSDGEIRMEYLKDRYDRKALITQSLSTSEITAAFSIDMRNSGYDDASTAGLISNSMDVTDANGVNVGAFDMATDVQTSAVSGGRYTYADGDGPGGSNGSYQYFDGGYDHRDVNWEALFDQSADNPWSYLENRP</sequence>
<accession>A0A0S2T9V7</accession>
<organism evidence="2 3">
    <name type="scientific">Candidatus Tenderia electrophaga</name>
    <dbReference type="NCBI Taxonomy" id="1748243"/>
    <lineage>
        <taxon>Bacteria</taxon>
        <taxon>Pseudomonadati</taxon>
        <taxon>Pseudomonadota</taxon>
        <taxon>Gammaproteobacteria</taxon>
        <taxon>Candidatus Tenderiales</taxon>
        <taxon>Candidatus Tenderiaceae</taxon>
        <taxon>Candidatus Tenderia</taxon>
    </lineage>
</organism>
<keyword evidence="1" id="KW-0732">Signal</keyword>
<dbReference type="KEGG" id="tee:Tel_01645"/>
<protein>
    <recommendedName>
        <fullName evidence="4">Spondin domain-containing protein</fullName>
    </recommendedName>
</protein>
<evidence type="ECO:0000313" key="2">
    <source>
        <dbReference type="EMBL" id="ALP51942.1"/>
    </source>
</evidence>
<feature type="chain" id="PRO_5006604783" description="Spondin domain-containing protein" evidence="1">
    <location>
        <begin position="28"/>
        <end position="290"/>
    </location>
</feature>
<proteinExistence type="predicted"/>
<feature type="signal peptide" evidence="1">
    <location>
        <begin position="1"/>
        <end position="27"/>
    </location>
</feature>
<evidence type="ECO:0000256" key="1">
    <source>
        <dbReference type="SAM" id="SignalP"/>
    </source>
</evidence>